<feature type="domain" description="SGNH hydrolase-type esterase" evidence="3">
    <location>
        <begin position="72"/>
        <end position="248"/>
    </location>
</feature>
<evidence type="ECO:0000256" key="1">
    <source>
        <dbReference type="SAM" id="MobiDB-lite"/>
    </source>
</evidence>
<evidence type="ECO:0000313" key="5">
    <source>
        <dbReference type="Proteomes" id="UP000546324"/>
    </source>
</evidence>
<feature type="region of interest" description="Disordered" evidence="1">
    <location>
        <begin position="323"/>
        <end position="403"/>
    </location>
</feature>
<protein>
    <submittedName>
        <fullName evidence="4">Lysophospholipase L1-like esterase</fullName>
    </submittedName>
</protein>
<dbReference type="InterPro" id="IPR051532">
    <property type="entry name" value="Ester_Hydrolysis_Enzymes"/>
</dbReference>
<dbReference type="Gene3D" id="3.40.50.1110">
    <property type="entry name" value="SGNH hydrolase"/>
    <property type="match status" value="1"/>
</dbReference>
<dbReference type="EMBL" id="JACHMQ010000001">
    <property type="protein sequence ID" value="MBB6400085.1"/>
    <property type="molecule type" value="Genomic_DNA"/>
</dbReference>
<organism evidence="4 5">
    <name type="scientific">Actinomadura coerulea</name>
    <dbReference type="NCBI Taxonomy" id="46159"/>
    <lineage>
        <taxon>Bacteria</taxon>
        <taxon>Bacillati</taxon>
        <taxon>Actinomycetota</taxon>
        <taxon>Actinomycetes</taxon>
        <taxon>Streptosporangiales</taxon>
        <taxon>Thermomonosporaceae</taxon>
        <taxon>Actinomadura</taxon>
    </lineage>
</organism>
<dbReference type="GO" id="GO:0004622">
    <property type="term" value="F:phosphatidylcholine lysophospholipase activity"/>
    <property type="evidence" value="ECO:0007669"/>
    <property type="project" value="TreeGrafter"/>
</dbReference>
<accession>A0A7X0G5X2</accession>
<keyword evidence="2" id="KW-0472">Membrane</keyword>
<comment type="caution">
    <text evidence="4">The sequence shown here is derived from an EMBL/GenBank/DDBJ whole genome shotgun (WGS) entry which is preliminary data.</text>
</comment>
<proteinExistence type="predicted"/>
<keyword evidence="5" id="KW-1185">Reference proteome</keyword>
<dbReference type="PANTHER" id="PTHR30383:SF5">
    <property type="entry name" value="SGNH HYDROLASE-TYPE ESTERASE DOMAIN-CONTAINING PROTEIN"/>
    <property type="match status" value="1"/>
</dbReference>
<gene>
    <name evidence="4" type="ORF">BKA00_006999</name>
</gene>
<evidence type="ECO:0000313" key="4">
    <source>
        <dbReference type="EMBL" id="MBB6400085.1"/>
    </source>
</evidence>
<dbReference type="InterPro" id="IPR036514">
    <property type="entry name" value="SGNH_hydro_sf"/>
</dbReference>
<feature type="compositionally biased region" description="Basic and acidic residues" evidence="1">
    <location>
        <begin position="332"/>
        <end position="342"/>
    </location>
</feature>
<evidence type="ECO:0000256" key="2">
    <source>
        <dbReference type="SAM" id="Phobius"/>
    </source>
</evidence>
<dbReference type="CDD" id="cd01836">
    <property type="entry name" value="FeeA_FeeB_like"/>
    <property type="match status" value="1"/>
</dbReference>
<dbReference type="Proteomes" id="UP000546324">
    <property type="component" value="Unassembled WGS sequence"/>
</dbReference>
<evidence type="ECO:0000259" key="3">
    <source>
        <dbReference type="Pfam" id="PF13472"/>
    </source>
</evidence>
<sequence>MWRAFTARRIAAAAAYGGGGITALGGITFGLLLMQARLARRTILARPNGDPPIADGLYGGTRGGEPLSLVMLGDSTAAGLGVHTPEETPAALLAAGLSAIAGRPVRLTNVARSGSRSQALDGQADQALQTRPDVAVIMIGANDVTGRVPAAESVRHLARAVERLRGAGSEVVVGTCPDLGSVKSLMPPLRWFARRASRQLAAAQTIAVVERGGRSVSLGDLLGREFAADPLAMFSEDRYHPSARGYAAASAAVLPSMASALGLGHDLSGHLTADVLPVYLAAAEAAERAGTEVSGASVAGLERGPRGRWATLRYPLRRPALRRPALRRPRRHAAERLPREDGAALTEPEPARSPVAGPGRPWHLPGLRPRWRWPDRWRRSHSPAPGVPDTWGGGHQTAGTSPR</sequence>
<feature type="transmembrane region" description="Helical" evidence="2">
    <location>
        <begin position="12"/>
        <end position="34"/>
    </location>
</feature>
<dbReference type="InterPro" id="IPR013830">
    <property type="entry name" value="SGNH_hydro"/>
</dbReference>
<keyword evidence="2" id="KW-1133">Transmembrane helix</keyword>
<dbReference type="PANTHER" id="PTHR30383">
    <property type="entry name" value="THIOESTERASE 1/PROTEASE 1/LYSOPHOSPHOLIPASE L1"/>
    <property type="match status" value="1"/>
</dbReference>
<name>A0A7X0G5X2_9ACTN</name>
<dbReference type="RefSeq" id="WP_185032365.1">
    <property type="nucleotide sequence ID" value="NZ_JACHMQ010000001.1"/>
</dbReference>
<dbReference type="AlphaFoldDB" id="A0A7X0G5X2"/>
<dbReference type="Pfam" id="PF13472">
    <property type="entry name" value="Lipase_GDSL_2"/>
    <property type="match status" value="1"/>
</dbReference>
<reference evidence="4 5" key="1">
    <citation type="submission" date="2020-08" db="EMBL/GenBank/DDBJ databases">
        <title>Sequencing the genomes of 1000 actinobacteria strains.</title>
        <authorList>
            <person name="Klenk H.-P."/>
        </authorList>
    </citation>
    <scope>NUCLEOTIDE SEQUENCE [LARGE SCALE GENOMIC DNA]</scope>
    <source>
        <strain evidence="4 5">DSM 43675</strain>
    </source>
</reference>
<dbReference type="SUPFAM" id="SSF52266">
    <property type="entry name" value="SGNH hydrolase"/>
    <property type="match status" value="1"/>
</dbReference>
<keyword evidence="2" id="KW-0812">Transmembrane</keyword>
<feature type="compositionally biased region" description="Low complexity" evidence="1">
    <location>
        <begin position="358"/>
        <end position="368"/>
    </location>
</feature>